<keyword evidence="7" id="KW-1185">Reference proteome</keyword>
<dbReference type="PANTHER" id="PTHR47053:SF1">
    <property type="entry name" value="MUREIN DD-ENDOPEPTIDASE MEPH-RELATED"/>
    <property type="match status" value="1"/>
</dbReference>
<sequence length="423" mass="48708">MIIGNTSALIESNQHQKIVEAKADELINLGKELIRKATYSKEIYKPTYPYKFSCATFLMYIFEKCGVDLATYNENYMMLQGVYVPRSELQKGDLLFFLDKDNVGEPADHVGMYIGENKMIHMANPKYRIVISDLDSKSYYKENYVTARRILPTLIPQTPLTKNDKIIQTAFQLKYKAKIGLNNDEKTFTFNPAGFISYVFESNGVHLNTNNIWEQMNMGKTVKRSELKKGDLIFFSTSIHSSNPYLVGIYAGEHRMIIPTYQGVKTRVLFVDYYKHRFLIAKRILDDEGNIINPYSLKLDKVIQFSKYLMEKATFGYTYSRSTLTFTGAGFVHYVFKQNGIELKYRKSNLQVLVGEYVLKPNLQKGDLIIFSGDDSGLKEPHTGIYIGNNEFIHLSRTKGVTIESIDTDWAQENYMTSRRVLK</sequence>
<protein>
    <submittedName>
        <fullName evidence="6">C40 family peptidase</fullName>
    </submittedName>
</protein>
<evidence type="ECO:0000256" key="4">
    <source>
        <dbReference type="ARBA" id="ARBA00022807"/>
    </source>
</evidence>
<evidence type="ECO:0000259" key="5">
    <source>
        <dbReference type="PROSITE" id="PS51935"/>
    </source>
</evidence>
<evidence type="ECO:0000313" key="7">
    <source>
        <dbReference type="Proteomes" id="UP001601059"/>
    </source>
</evidence>
<reference evidence="6 7" key="1">
    <citation type="submission" date="2024-08" db="EMBL/GenBank/DDBJ databases">
        <title>Two novel Cytobacillus novel species.</title>
        <authorList>
            <person name="Liu G."/>
        </authorList>
    </citation>
    <scope>NUCLEOTIDE SEQUENCE [LARGE SCALE GENOMIC DNA]</scope>
    <source>
        <strain evidence="6 7">FJAT-54145</strain>
    </source>
</reference>
<dbReference type="PROSITE" id="PS51935">
    <property type="entry name" value="NLPC_P60"/>
    <property type="match status" value="3"/>
</dbReference>
<dbReference type="Gene3D" id="3.90.1720.10">
    <property type="entry name" value="endopeptidase domain like (from Nostoc punctiforme)"/>
    <property type="match status" value="3"/>
</dbReference>
<keyword evidence="2" id="KW-0645">Protease</keyword>
<dbReference type="InterPro" id="IPR051202">
    <property type="entry name" value="Peptidase_C40"/>
</dbReference>
<dbReference type="Pfam" id="PF00877">
    <property type="entry name" value="NLPC_P60"/>
    <property type="match status" value="3"/>
</dbReference>
<dbReference type="SUPFAM" id="SSF54001">
    <property type="entry name" value="Cysteine proteinases"/>
    <property type="match status" value="3"/>
</dbReference>
<evidence type="ECO:0000256" key="2">
    <source>
        <dbReference type="ARBA" id="ARBA00022670"/>
    </source>
</evidence>
<feature type="domain" description="NlpC/P60" evidence="5">
    <location>
        <begin position="296"/>
        <end position="422"/>
    </location>
</feature>
<dbReference type="InterPro" id="IPR000064">
    <property type="entry name" value="NLP_P60_dom"/>
</dbReference>
<dbReference type="Proteomes" id="UP001601059">
    <property type="component" value="Unassembled WGS sequence"/>
</dbReference>
<keyword evidence="4" id="KW-0788">Thiol protease</keyword>
<proteinExistence type="inferred from homology"/>
<gene>
    <name evidence="6" type="ORF">ACFYKX_01345</name>
</gene>
<evidence type="ECO:0000256" key="3">
    <source>
        <dbReference type="ARBA" id="ARBA00022801"/>
    </source>
</evidence>
<feature type="domain" description="NlpC/P60" evidence="5">
    <location>
        <begin position="20"/>
        <end position="151"/>
    </location>
</feature>
<dbReference type="RefSeq" id="WP_389357313.1">
    <property type="nucleotide sequence ID" value="NZ_JBIACK010000001.1"/>
</dbReference>
<accession>A0ABW6K517</accession>
<evidence type="ECO:0000256" key="1">
    <source>
        <dbReference type="ARBA" id="ARBA00007074"/>
    </source>
</evidence>
<dbReference type="EMBL" id="JBIACK010000001">
    <property type="protein sequence ID" value="MFE8699259.1"/>
    <property type="molecule type" value="Genomic_DNA"/>
</dbReference>
<evidence type="ECO:0000313" key="6">
    <source>
        <dbReference type="EMBL" id="MFE8699259.1"/>
    </source>
</evidence>
<feature type="domain" description="NlpC/P60" evidence="5">
    <location>
        <begin position="160"/>
        <end position="285"/>
    </location>
</feature>
<name>A0ABW6K517_9BACI</name>
<dbReference type="InterPro" id="IPR038765">
    <property type="entry name" value="Papain-like_cys_pep_sf"/>
</dbReference>
<organism evidence="6 7">
    <name type="scientific">Cytobacillus spartinae</name>
    <dbReference type="NCBI Taxonomy" id="3299023"/>
    <lineage>
        <taxon>Bacteria</taxon>
        <taxon>Bacillati</taxon>
        <taxon>Bacillota</taxon>
        <taxon>Bacilli</taxon>
        <taxon>Bacillales</taxon>
        <taxon>Bacillaceae</taxon>
        <taxon>Cytobacillus</taxon>
    </lineage>
</organism>
<keyword evidence="3" id="KW-0378">Hydrolase</keyword>
<comment type="caution">
    <text evidence="6">The sequence shown here is derived from an EMBL/GenBank/DDBJ whole genome shotgun (WGS) entry which is preliminary data.</text>
</comment>
<comment type="similarity">
    <text evidence="1">Belongs to the peptidase C40 family.</text>
</comment>
<dbReference type="PANTHER" id="PTHR47053">
    <property type="entry name" value="MUREIN DD-ENDOPEPTIDASE MEPH-RELATED"/>
    <property type="match status" value="1"/>
</dbReference>